<dbReference type="SUPFAM" id="SSF111369">
    <property type="entry name" value="HlyD-like secretion proteins"/>
    <property type="match status" value="1"/>
</dbReference>
<reference evidence="7 8" key="1">
    <citation type="submission" date="2020-01" db="EMBL/GenBank/DDBJ databases">
        <title>Complete genome sequence of Chitinophaga sp. H33E-04 isolated from quinoa roots.</title>
        <authorList>
            <person name="Weon H.-Y."/>
            <person name="Lee S.A."/>
        </authorList>
    </citation>
    <scope>NUCLEOTIDE SEQUENCE [LARGE SCALE GENOMIC DNA]</scope>
    <source>
        <strain evidence="7 8">H33E-04</strain>
    </source>
</reference>
<name>A0A6B9ZL85_9BACT</name>
<dbReference type="GO" id="GO:0016020">
    <property type="term" value="C:membrane"/>
    <property type="evidence" value="ECO:0007669"/>
    <property type="project" value="InterPro"/>
</dbReference>
<dbReference type="NCBIfam" id="TIGR01730">
    <property type="entry name" value="RND_mfp"/>
    <property type="match status" value="1"/>
</dbReference>
<protein>
    <submittedName>
        <fullName evidence="7">Efflux RND transporter periplasmic adaptor subunit</fullName>
    </submittedName>
</protein>
<dbReference type="PANTHER" id="PTHR32347">
    <property type="entry name" value="EFFLUX SYSTEM COMPONENT YKNX-RELATED"/>
    <property type="match status" value="1"/>
</dbReference>
<comment type="similarity">
    <text evidence="2">Belongs to the membrane fusion protein (MFP) (TC 8.A.1) family.</text>
</comment>
<proteinExistence type="inferred from homology"/>
<evidence type="ECO:0000313" key="8">
    <source>
        <dbReference type="Proteomes" id="UP000476411"/>
    </source>
</evidence>
<dbReference type="GO" id="GO:0022857">
    <property type="term" value="F:transmembrane transporter activity"/>
    <property type="evidence" value="ECO:0007669"/>
    <property type="project" value="InterPro"/>
</dbReference>
<evidence type="ECO:0000259" key="6">
    <source>
        <dbReference type="Pfam" id="PF25967"/>
    </source>
</evidence>
<dbReference type="RefSeq" id="WP_162333525.1">
    <property type="nucleotide sequence ID" value="NZ_CP048113.1"/>
</dbReference>
<accession>A0A6B9ZL85</accession>
<keyword evidence="5" id="KW-1133">Transmembrane helix</keyword>
<evidence type="ECO:0000256" key="5">
    <source>
        <dbReference type="SAM" id="Phobius"/>
    </source>
</evidence>
<dbReference type="Proteomes" id="UP000476411">
    <property type="component" value="Chromosome"/>
</dbReference>
<comment type="subcellular location">
    <subcellularLocation>
        <location evidence="1">Cell envelope</location>
    </subcellularLocation>
</comment>
<dbReference type="Pfam" id="PF25967">
    <property type="entry name" value="RND-MFP_C"/>
    <property type="match status" value="1"/>
</dbReference>
<dbReference type="Gene3D" id="2.40.420.20">
    <property type="match status" value="1"/>
</dbReference>
<evidence type="ECO:0000313" key="7">
    <source>
        <dbReference type="EMBL" id="QHS61865.1"/>
    </source>
</evidence>
<evidence type="ECO:0000256" key="4">
    <source>
        <dbReference type="SAM" id="Coils"/>
    </source>
</evidence>
<dbReference type="InterPro" id="IPR058627">
    <property type="entry name" value="MdtA-like_C"/>
</dbReference>
<dbReference type="InterPro" id="IPR006143">
    <property type="entry name" value="RND_pump_MFP"/>
</dbReference>
<feature type="transmembrane region" description="Helical" evidence="5">
    <location>
        <begin position="15"/>
        <end position="35"/>
    </location>
</feature>
<gene>
    <name evidence="7" type="ORF">GWR21_20335</name>
</gene>
<dbReference type="GO" id="GO:0030313">
    <property type="term" value="C:cell envelope"/>
    <property type="evidence" value="ECO:0007669"/>
    <property type="project" value="UniProtKB-SubCell"/>
</dbReference>
<feature type="domain" description="Multidrug resistance protein MdtA-like C-terminal permuted SH3" evidence="6">
    <location>
        <begin position="345"/>
        <end position="403"/>
    </location>
</feature>
<sequence>MDRKIEKKYWSKKRIALISGGAVVAMLLLYNLIFADHRSKLNVEKDKITISTVSKGTFDQYIAVTAVVLPLKTIRLDAIVGGYVSQKYLEGGSMVKKGDSILRLENQNLMMDFVNHETEIYRLINELQNTRQSLKQNRFTMKQTVANLDYQIEQAKDLYDRTKQLVDEKIVSRQEFNKNKIDYERLVKQRQIEIESQQFQEENAKIQIDRLESTILRTQRNLQMMKDNLSNLVLKAPIDGQLSSVDAEIGSSITSGQNIGQIDDLDGFKMRAEVDEHYISRVFPGLKASFEFNNKSYALSIIKVYPEVKNGRFNVDMKFEKETPEGIRRGQSSPIRLELGKSSSALLLPVGGFFSDTGGNWVYVVDKGGNRAVKRSISLGQKNPQYFEVLEGLQEGEQVITSSYENFGDKEVLVF</sequence>
<keyword evidence="3 4" id="KW-0175">Coiled coil</keyword>
<feature type="coiled-coil region" evidence="4">
    <location>
        <begin position="194"/>
        <end position="228"/>
    </location>
</feature>
<evidence type="ECO:0000256" key="2">
    <source>
        <dbReference type="ARBA" id="ARBA00009477"/>
    </source>
</evidence>
<dbReference type="AlphaFoldDB" id="A0A6B9ZL85"/>
<organism evidence="7 8">
    <name type="scientific">Chitinophaga agri</name>
    <dbReference type="NCBI Taxonomy" id="2703787"/>
    <lineage>
        <taxon>Bacteria</taxon>
        <taxon>Pseudomonadati</taxon>
        <taxon>Bacteroidota</taxon>
        <taxon>Chitinophagia</taxon>
        <taxon>Chitinophagales</taxon>
        <taxon>Chitinophagaceae</taxon>
        <taxon>Chitinophaga</taxon>
    </lineage>
</organism>
<evidence type="ECO:0000256" key="1">
    <source>
        <dbReference type="ARBA" id="ARBA00004196"/>
    </source>
</evidence>
<keyword evidence="8" id="KW-1185">Reference proteome</keyword>
<dbReference type="EMBL" id="CP048113">
    <property type="protein sequence ID" value="QHS61865.1"/>
    <property type="molecule type" value="Genomic_DNA"/>
</dbReference>
<dbReference type="Gene3D" id="2.40.30.170">
    <property type="match status" value="1"/>
</dbReference>
<keyword evidence="5" id="KW-0812">Transmembrane</keyword>
<dbReference type="KEGG" id="chih:GWR21_20335"/>
<dbReference type="PANTHER" id="PTHR32347:SF23">
    <property type="entry name" value="BLL5650 PROTEIN"/>
    <property type="match status" value="1"/>
</dbReference>
<dbReference type="Gene3D" id="2.40.50.100">
    <property type="match status" value="1"/>
</dbReference>
<evidence type="ECO:0000256" key="3">
    <source>
        <dbReference type="ARBA" id="ARBA00023054"/>
    </source>
</evidence>
<dbReference type="InterPro" id="IPR050465">
    <property type="entry name" value="UPF0194_transport"/>
</dbReference>
<keyword evidence="5" id="KW-0472">Membrane</keyword>
<dbReference type="Gene3D" id="1.10.287.470">
    <property type="entry name" value="Helix hairpin bin"/>
    <property type="match status" value="1"/>
</dbReference>